<name>H6QZ67_NOCCG</name>
<dbReference type="Proteomes" id="UP000008190">
    <property type="component" value="Chromosome"/>
</dbReference>
<keyword evidence="2" id="KW-1185">Reference proteome</keyword>
<reference evidence="1 2" key="1">
    <citation type="journal article" date="2012" name="J. Bacteriol.">
        <title>Genome sequence of the human- and animal-pathogenic strain Nocardia cyriacigeorgica GUH-2.</title>
        <authorList>
            <person name="Zoropogui A."/>
            <person name="Pujic P."/>
            <person name="Normand P."/>
            <person name="Barbe V."/>
            <person name="Beaman B."/>
            <person name="Beaman L."/>
            <person name="Boiron P."/>
            <person name="Colinon C."/>
            <person name="Deredjian A."/>
            <person name="Graindorge A."/>
            <person name="Mangenot S."/>
            <person name="Nazaret S."/>
            <person name="Neto M."/>
            <person name="Petit S."/>
            <person name="Roche D."/>
            <person name="Vallenet D."/>
            <person name="Rodriguez-Nava V."/>
            <person name="Richard Y."/>
            <person name="Cournoyer B."/>
            <person name="Blaha D."/>
        </authorList>
    </citation>
    <scope>NUCLEOTIDE SEQUENCE [LARGE SCALE GENOMIC DNA]</scope>
    <source>
        <strain evidence="1 2">GUH-2</strain>
    </source>
</reference>
<dbReference type="EMBL" id="FO082843">
    <property type="protein sequence ID" value="CCF62821.1"/>
    <property type="molecule type" value="Genomic_DNA"/>
</dbReference>
<organism evidence="1 2">
    <name type="scientific">Nocardia cyriacigeorgica (strain GUH-2)</name>
    <dbReference type="NCBI Taxonomy" id="1127134"/>
    <lineage>
        <taxon>Bacteria</taxon>
        <taxon>Bacillati</taxon>
        <taxon>Actinomycetota</taxon>
        <taxon>Actinomycetes</taxon>
        <taxon>Mycobacteriales</taxon>
        <taxon>Nocardiaceae</taxon>
        <taxon>Nocardia</taxon>
    </lineage>
</organism>
<accession>H6QZ67</accession>
<dbReference type="AlphaFoldDB" id="H6QZ67"/>
<sequence length="41" mass="4592">MTAGEADHWPSAMAKRAVAHVTSMRLSRGWGLRCLMPDRTH</sequence>
<evidence type="ECO:0000313" key="1">
    <source>
        <dbReference type="EMBL" id="CCF62821.1"/>
    </source>
</evidence>
<evidence type="ECO:0000313" key="2">
    <source>
        <dbReference type="Proteomes" id="UP000008190"/>
    </source>
</evidence>
<dbReference type="KEGG" id="ncy:NOCYR_2036"/>
<protein>
    <submittedName>
        <fullName evidence="1">Uncharacterized protein</fullName>
    </submittedName>
</protein>
<dbReference type="STRING" id="1127134.NOCYR_2036"/>
<proteinExistence type="predicted"/>
<gene>
    <name evidence="1" type="ordered locus">NOCYR_2036</name>
</gene>
<dbReference type="HOGENOM" id="CLU_3273462_0_0_11"/>